<feature type="region of interest" description="Disordered" evidence="1">
    <location>
        <begin position="300"/>
        <end position="332"/>
    </location>
</feature>
<dbReference type="STRING" id="1227465.C463_06442"/>
<accession>M0EDU7</accession>
<evidence type="ECO:0000313" key="2">
    <source>
        <dbReference type="EMBL" id="ELZ45238.1"/>
    </source>
</evidence>
<reference evidence="2 3" key="1">
    <citation type="journal article" date="2014" name="PLoS Genet.">
        <title>Phylogenetically driven sequencing of extremely halophilic archaea reveals strategies for static and dynamic osmo-response.</title>
        <authorList>
            <person name="Becker E.A."/>
            <person name="Seitzer P.M."/>
            <person name="Tritt A."/>
            <person name="Larsen D."/>
            <person name="Krusor M."/>
            <person name="Yao A.I."/>
            <person name="Wu D."/>
            <person name="Madern D."/>
            <person name="Eisen J.A."/>
            <person name="Darling A.E."/>
            <person name="Facciotti M.T."/>
        </authorList>
    </citation>
    <scope>NUCLEOTIDE SEQUENCE [LARGE SCALE GENOMIC DNA]</scope>
    <source>
        <strain evidence="2 3">DSM 19288</strain>
    </source>
</reference>
<evidence type="ECO:0000256" key="1">
    <source>
        <dbReference type="SAM" id="MobiDB-lite"/>
    </source>
</evidence>
<keyword evidence="3" id="KW-1185">Reference proteome</keyword>
<gene>
    <name evidence="2" type="ORF">C463_06442</name>
</gene>
<evidence type="ECO:0000313" key="3">
    <source>
        <dbReference type="Proteomes" id="UP000011586"/>
    </source>
</evidence>
<dbReference type="RefSeq" id="WP_008442142.1">
    <property type="nucleotide sequence ID" value="NZ_AOJK01000033.1"/>
</dbReference>
<dbReference type="Proteomes" id="UP000011586">
    <property type="component" value="Unassembled WGS sequence"/>
</dbReference>
<comment type="caution">
    <text evidence="2">The sequence shown here is derived from an EMBL/GenBank/DDBJ whole genome shotgun (WGS) entry which is preliminary data.</text>
</comment>
<sequence>MSRPVTENVSTDVLVGEVVDRTDEDPESIRTWLDPFTDDGTVSSAAIEASVTDVAQILATAETRVDLATRTHEETTAAAADAPDLDIVAVRRRAFGDRLDDLRADVEALGDELGEARSGLDSPVELYRAAVALHEVTTDAQDIVRIAHDLETELEAFEAWLNSANRRHDALVDEVDAAAESVAAVAETVESLRDVAEPDRERWFDATVQTRVLDLVVADLRAEADDLRTWAGRDGVSFPDGVDERLDGLETEVADHAAALADGPAWDDRFEERLDGLDTELEAVEPPVAWARVDETVAEVRSALSDGGPTPTDAAPPNTSSPEPGPNETDAN</sequence>
<proteinExistence type="predicted"/>
<dbReference type="OrthoDB" id="271582at2157"/>
<dbReference type="AlphaFoldDB" id="M0EDU7"/>
<dbReference type="PATRIC" id="fig|1227465.4.peg.1262"/>
<dbReference type="EMBL" id="AOJK01000033">
    <property type="protein sequence ID" value="ELZ45238.1"/>
    <property type="molecule type" value="Genomic_DNA"/>
</dbReference>
<protein>
    <submittedName>
        <fullName evidence="2">Halo transducer protein</fullName>
    </submittedName>
</protein>
<name>M0EDU7_9EURY</name>
<organism evidence="2 3">
    <name type="scientific">Halorubrum californiense DSM 19288</name>
    <dbReference type="NCBI Taxonomy" id="1227465"/>
    <lineage>
        <taxon>Archaea</taxon>
        <taxon>Methanobacteriati</taxon>
        <taxon>Methanobacteriota</taxon>
        <taxon>Stenosarchaea group</taxon>
        <taxon>Halobacteria</taxon>
        <taxon>Halobacteriales</taxon>
        <taxon>Haloferacaceae</taxon>
        <taxon>Halorubrum</taxon>
    </lineage>
</organism>